<evidence type="ECO:0000256" key="1">
    <source>
        <dbReference type="SAM" id="MobiDB-lite"/>
    </source>
</evidence>
<keyword evidence="2" id="KW-1133">Transmembrane helix</keyword>
<keyword evidence="4" id="KW-1185">Reference proteome</keyword>
<keyword evidence="2" id="KW-0812">Transmembrane</keyword>
<evidence type="ECO:0000256" key="2">
    <source>
        <dbReference type="SAM" id="Phobius"/>
    </source>
</evidence>
<name>A0AAD7IUC7_9AGAR</name>
<evidence type="ECO:0008006" key="5">
    <source>
        <dbReference type="Google" id="ProtNLM"/>
    </source>
</evidence>
<sequence>MPQVFLNRTIDDEFGDSVSGALPTYRPDYYWNVGTSCTICEVHPDPTLAFNHTWHDTSQLPGHAPVSVTLDFVGTAIYVFCIAPPMMTNVVTLYNLNFTLDGVRSGTFSYSPTSTTDFVYNLSVVSLESLANEAHTLLVSTDDSENGSIFLFDYAVYTTVEGKPSMAVGTIVGCVVGGIFTILLVLVFLFFKRRNKKRESSPVLSVEPFHTSNPPPRLPRKSAVNSQTTLVQALDTGATLRTPPTPGPPSSESRSPSGRSESRSDTPPPVYVPDNGN</sequence>
<feature type="transmembrane region" description="Helical" evidence="2">
    <location>
        <begin position="166"/>
        <end position="191"/>
    </location>
</feature>
<dbReference type="CDD" id="cd12087">
    <property type="entry name" value="TM_EGFR-like"/>
    <property type="match status" value="1"/>
</dbReference>
<organism evidence="3 4">
    <name type="scientific">Mycena maculata</name>
    <dbReference type="NCBI Taxonomy" id="230809"/>
    <lineage>
        <taxon>Eukaryota</taxon>
        <taxon>Fungi</taxon>
        <taxon>Dikarya</taxon>
        <taxon>Basidiomycota</taxon>
        <taxon>Agaricomycotina</taxon>
        <taxon>Agaricomycetes</taxon>
        <taxon>Agaricomycetidae</taxon>
        <taxon>Agaricales</taxon>
        <taxon>Marasmiineae</taxon>
        <taxon>Mycenaceae</taxon>
        <taxon>Mycena</taxon>
    </lineage>
</organism>
<evidence type="ECO:0000313" key="3">
    <source>
        <dbReference type="EMBL" id="KAJ7749562.1"/>
    </source>
</evidence>
<reference evidence="3" key="1">
    <citation type="submission" date="2023-03" db="EMBL/GenBank/DDBJ databases">
        <title>Massive genome expansion in bonnet fungi (Mycena s.s.) driven by repeated elements and novel gene families across ecological guilds.</title>
        <authorList>
            <consortium name="Lawrence Berkeley National Laboratory"/>
            <person name="Harder C.B."/>
            <person name="Miyauchi S."/>
            <person name="Viragh M."/>
            <person name="Kuo A."/>
            <person name="Thoen E."/>
            <person name="Andreopoulos B."/>
            <person name="Lu D."/>
            <person name="Skrede I."/>
            <person name="Drula E."/>
            <person name="Henrissat B."/>
            <person name="Morin E."/>
            <person name="Kohler A."/>
            <person name="Barry K."/>
            <person name="LaButti K."/>
            <person name="Morin E."/>
            <person name="Salamov A."/>
            <person name="Lipzen A."/>
            <person name="Mereny Z."/>
            <person name="Hegedus B."/>
            <person name="Baldrian P."/>
            <person name="Stursova M."/>
            <person name="Weitz H."/>
            <person name="Taylor A."/>
            <person name="Grigoriev I.V."/>
            <person name="Nagy L.G."/>
            <person name="Martin F."/>
            <person name="Kauserud H."/>
        </authorList>
    </citation>
    <scope>NUCLEOTIDE SEQUENCE</scope>
    <source>
        <strain evidence="3">CBHHK188m</strain>
    </source>
</reference>
<keyword evidence="2" id="KW-0472">Membrane</keyword>
<dbReference type="Proteomes" id="UP001215280">
    <property type="component" value="Unassembled WGS sequence"/>
</dbReference>
<gene>
    <name evidence="3" type="ORF">DFH07DRAFT_555138</name>
</gene>
<proteinExistence type="predicted"/>
<feature type="compositionally biased region" description="Low complexity" evidence="1">
    <location>
        <begin position="250"/>
        <end position="259"/>
    </location>
</feature>
<comment type="caution">
    <text evidence="3">The sequence shown here is derived from an EMBL/GenBank/DDBJ whole genome shotgun (WGS) entry which is preliminary data.</text>
</comment>
<feature type="region of interest" description="Disordered" evidence="1">
    <location>
        <begin position="201"/>
        <end position="277"/>
    </location>
</feature>
<evidence type="ECO:0000313" key="4">
    <source>
        <dbReference type="Proteomes" id="UP001215280"/>
    </source>
</evidence>
<protein>
    <recommendedName>
        <fullName evidence="5">Transmembrane protein</fullName>
    </recommendedName>
</protein>
<accession>A0AAD7IUC7</accession>
<dbReference type="AlphaFoldDB" id="A0AAD7IUC7"/>
<dbReference type="EMBL" id="JARJLG010000085">
    <property type="protein sequence ID" value="KAJ7749562.1"/>
    <property type="molecule type" value="Genomic_DNA"/>
</dbReference>